<dbReference type="Pfam" id="PF09820">
    <property type="entry name" value="AAA-ATPase_like"/>
    <property type="match status" value="1"/>
</dbReference>
<accession>A0A6A7W7R2</accession>
<dbReference type="EMBL" id="VZAD01000008">
    <property type="protein sequence ID" value="MQP10499.1"/>
    <property type="molecule type" value="Genomic_DNA"/>
</dbReference>
<feature type="domain" description="AAA-ATPase-like" evidence="1">
    <location>
        <begin position="10"/>
        <end position="206"/>
    </location>
</feature>
<evidence type="ECO:0000313" key="3">
    <source>
        <dbReference type="Proteomes" id="UP000384372"/>
    </source>
</evidence>
<dbReference type="RefSeq" id="WP_158462346.1">
    <property type="nucleotide sequence ID" value="NZ_VZAD01000008.1"/>
</dbReference>
<dbReference type="InterPro" id="IPR018631">
    <property type="entry name" value="AAA-ATPase-like_dom"/>
</dbReference>
<evidence type="ECO:0000313" key="2">
    <source>
        <dbReference type="EMBL" id="MQP10499.1"/>
    </source>
</evidence>
<protein>
    <submittedName>
        <fullName evidence="2">AAA family ATPase</fullName>
    </submittedName>
</protein>
<dbReference type="Pfam" id="PF08011">
    <property type="entry name" value="PDDEXK_9"/>
    <property type="match status" value="1"/>
</dbReference>
<proteinExistence type="predicted"/>
<dbReference type="PANTHER" id="PTHR34825:SF1">
    <property type="entry name" value="AAA-ATPASE-LIKE DOMAIN-CONTAINING PROTEIN"/>
    <property type="match status" value="1"/>
</dbReference>
<dbReference type="OrthoDB" id="1077538at2"/>
<dbReference type="Proteomes" id="UP000384372">
    <property type="component" value="Unassembled WGS sequence"/>
</dbReference>
<dbReference type="AlphaFoldDB" id="A0A6A7W7R2"/>
<comment type="caution">
    <text evidence="2">The sequence shown here is derived from an EMBL/GenBank/DDBJ whole genome shotgun (WGS) entry which is preliminary data.</text>
</comment>
<dbReference type="InterPro" id="IPR012547">
    <property type="entry name" value="PDDEXK_9"/>
</dbReference>
<reference evidence="2 3" key="1">
    <citation type="submission" date="2019-09" db="EMBL/GenBank/DDBJ databases">
        <title>Distinct polysaccharide growth profiles of human intestinal Prevotella copri isolates.</title>
        <authorList>
            <person name="Fehlner-Peach H."/>
            <person name="Magnabosco C."/>
            <person name="Raghavan V."/>
            <person name="Scher J.U."/>
            <person name="Tett A."/>
            <person name="Cox L.M."/>
            <person name="Gottsegen C."/>
            <person name="Watters A."/>
            <person name="Wiltshire- Gordon J.D."/>
            <person name="Segata N."/>
            <person name="Bonneau R."/>
            <person name="Littman D.R."/>
        </authorList>
    </citation>
    <scope>NUCLEOTIDE SEQUENCE [LARGE SCALE GENOMIC DNA]</scope>
    <source>
        <strain evidence="3">iAQ1173</strain>
    </source>
</reference>
<gene>
    <name evidence="2" type="ORF">F7D20_00620</name>
</gene>
<evidence type="ECO:0000259" key="1">
    <source>
        <dbReference type="Pfam" id="PF09820"/>
    </source>
</evidence>
<name>A0A6A7W7R2_9BACT</name>
<organism evidence="2 3">
    <name type="scientific">Segatella copri</name>
    <dbReference type="NCBI Taxonomy" id="165179"/>
    <lineage>
        <taxon>Bacteria</taxon>
        <taxon>Pseudomonadati</taxon>
        <taxon>Bacteroidota</taxon>
        <taxon>Bacteroidia</taxon>
        <taxon>Bacteroidales</taxon>
        <taxon>Prevotellaceae</taxon>
        <taxon>Segatella</taxon>
    </lineage>
</organism>
<keyword evidence="3" id="KW-1185">Reference proteome</keyword>
<sequence>MAEMITRKLPAGIQFFSIIRKEGYLYVDKTDLVWQLTHSGDLYNYLSRPRRFGKSLLIDTLQCYFEGKKELFEGLKIMELEEEWTEYPVIRLDMSGAGATAAEIKDYLNLEFSKYEALYGIKPKETSRESVRLQVILDTAHQKTGKQVVVLIDEYDSPLQHSWKTPEHEGCTEVYRSVFSVLKLKGNVLRFVFITGITKFTQISLFSVLNHLTNISFLPQFAPLCGITEEEMTVNFAPELEALADKMECSIEEAHDKLKTYYDGYHFSDENMTDIYNPFSLLNALSQLRLRNYWISSGATSMLNKFVNNMELRLHDFEDCYIDKDTLETSDVIEGGAELFLYQTGYLTIKGFDEDGYSLGFPNEEVRKALYKAVLPTLTQKDITDIVSIQSRLMHSMNNGNLEEAKLCMKSLISNVPYSNKKLASMDMEERYRLIISTILNAIGCQVEVEHMLSTGRIDIVASTSRFIYVVELKLSNNGGINAAEKQIIDNGYLKPFLADDRKVIGLAVELDDMGKGLIDWKEVQN</sequence>
<dbReference type="PANTHER" id="PTHR34825">
    <property type="entry name" value="CONSERVED PROTEIN, WITH A WEAK D-GALACTARATE DEHYDRATASE/ALTRONATE HYDROLASE DOMAIN"/>
    <property type="match status" value="1"/>
</dbReference>